<feature type="compositionally biased region" description="Low complexity" evidence="9">
    <location>
        <begin position="405"/>
        <end position="419"/>
    </location>
</feature>
<proteinExistence type="inferred from homology"/>
<dbReference type="InterPro" id="IPR003280">
    <property type="entry name" value="2pore_dom_K_chnl"/>
</dbReference>
<dbReference type="SUPFAM" id="SSF81324">
    <property type="entry name" value="Voltage-gated potassium channels"/>
    <property type="match status" value="2"/>
</dbReference>
<evidence type="ECO:0000256" key="7">
    <source>
        <dbReference type="ARBA" id="ARBA00023303"/>
    </source>
</evidence>
<evidence type="ECO:0000313" key="12">
    <source>
        <dbReference type="EnsemblMetazoa" id="CLYHEMP014586.1"/>
    </source>
</evidence>
<keyword evidence="6 10" id="KW-0472">Membrane</keyword>
<dbReference type="GO" id="GO:0005886">
    <property type="term" value="C:plasma membrane"/>
    <property type="evidence" value="ECO:0007669"/>
    <property type="project" value="TreeGrafter"/>
</dbReference>
<feature type="compositionally biased region" description="Low complexity" evidence="9">
    <location>
        <begin position="666"/>
        <end position="684"/>
    </location>
</feature>
<feature type="region of interest" description="Disordered" evidence="9">
    <location>
        <begin position="664"/>
        <end position="697"/>
    </location>
</feature>
<comment type="similarity">
    <text evidence="8">Belongs to the two pore domain potassium channel (TC 1.A.1.8) family.</text>
</comment>
<dbReference type="AlphaFoldDB" id="A0A7M5WXD7"/>
<evidence type="ECO:0000256" key="1">
    <source>
        <dbReference type="ARBA" id="ARBA00004141"/>
    </source>
</evidence>
<evidence type="ECO:0000256" key="10">
    <source>
        <dbReference type="SAM" id="Phobius"/>
    </source>
</evidence>
<protein>
    <recommendedName>
        <fullName evidence="11">Potassium channel domain-containing protein</fullName>
    </recommendedName>
</protein>
<feature type="transmembrane region" description="Helical" evidence="10">
    <location>
        <begin position="308"/>
        <end position="332"/>
    </location>
</feature>
<sequence>MQYIEVVLDDDRKEEIRKKNDLISERRNEMRLTWKHYAKVLKEKVKHSLISFLIVLTVLGLGSLLFFYIEHCHSPTEKIVESHEKAYENLCKEAEYIKRKLEQNNSSVINSSMSNSTSTNLNKTTYLMGHNKSDHRHLLAQYAIELCEDFKPKDYLRRCEISMPTLAEWFDFTASVAFTTGFGRVVPYSDLGKIVTIIYSIPSIALGMSLYLSAGHIVTAFTQTSVLLFYNEYLGRKLEKKTFSVHVMVVQTMLTLIVWIVFSFVSMYSSFTPINRFIDGLYFAFLTISTVGFGDFSYSSEQAFNTNFFVWVIHAVLFCIGTGAIASIIGSINELIANGNIKLPSCCRQNKQDILGLTEMLKQTKPSFLAINKDLVLGEPGGGLITSASNGTISTIVETELHDNSLQSDSTPSSTSTASEAVEGQSSDTNNNMKSNDETVFMGNCIRNNFANDDFKIVDNQPNVIMKSNHINDRNSLSDDNNIGSRGRTDIRNDNLQNEISTNSPNGSSINKQITDRHGVDNNGFVLENNEAFKQSAKDNKVFDQSDKDNKIFSQSELSVGSQNKRTSDSNNKGGETFHHRMEESETNTRKLSADHETKHNTRTNSIEEKFNKIKDKNRLHLRRTNNTIDQKIDQSNIHNDKLYHTSERTKPSKNRHKSLEVTVEGTNNGTNNGGISRSRSMSDSLRRTGYLQNDLC</sequence>
<accession>A0A7M5WXD7</accession>
<keyword evidence="7 8" id="KW-0407">Ion channel</keyword>
<dbReference type="EnsemblMetazoa" id="CLYHEMT014586.1">
    <property type="protein sequence ID" value="CLYHEMP014586.1"/>
    <property type="gene ID" value="CLYHEMG014586"/>
</dbReference>
<dbReference type="Proteomes" id="UP000594262">
    <property type="component" value="Unplaced"/>
</dbReference>
<dbReference type="GO" id="GO:0015271">
    <property type="term" value="F:outward rectifier potassium channel activity"/>
    <property type="evidence" value="ECO:0007669"/>
    <property type="project" value="TreeGrafter"/>
</dbReference>
<feature type="transmembrane region" description="Helical" evidence="10">
    <location>
        <begin position="49"/>
        <end position="69"/>
    </location>
</feature>
<dbReference type="PANTHER" id="PTHR11003">
    <property type="entry name" value="POTASSIUM CHANNEL, SUBFAMILY K"/>
    <property type="match status" value="1"/>
</dbReference>
<evidence type="ECO:0000256" key="6">
    <source>
        <dbReference type="ARBA" id="ARBA00023136"/>
    </source>
</evidence>
<evidence type="ECO:0000256" key="9">
    <source>
        <dbReference type="SAM" id="MobiDB-lite"/>
    </source>
</evidence>
<dbReference type="Gene3D" id="1.10.287.70">
    <property type="match status" value="1"/>
</dbReference>
<organism evidence="12 13">
    <name type="scientific">Clytia hemisphaerica</name>
    <dbReference type="NCBI Taxonomy" id="252671"/>
    <lineage>
        <taxon>Eukaryota</taxon>
        <taxon>Metazoa</taxon>
        <taxon>Cnidaria</taxon>
        <taxon>Hydrozoa</taxon>
        <taxon>Hydroidolina</taxon>
        <taxon>Leptothecata</taxon>
        <taxon>Obeliida</taxon>
        <taxon>Clytiidae</taxon>
        <taxon>Clytia</taxon>
    </lineage>
</organism>
<feature type="region of interest" description="Disordered" evidence="9">
    <location>
        <begin position="537"/>
        <end position="604"/>
    </location>
</feature>
<feature type="compositionally biased region" description="Basic and acidic residues" evidence="9">
    <location>
        <begin position="537"/>
        <end position="551"/>
    </location>
</feature>
<comment type="subcellular location">
    <subcellularLocation>
        <location evidence="1">Membrane</location>
        <topology evidence="1">Multi-pass membrane protein</topology>
    </subcellularLocation>
</comment>
<feature type="compositionally biased region" description="Basic and acidic residues" evidence="9">
    <location>
        <begin position="576"/>
        <end position="604"/>
    </location>
</feature>
<dbReference type="InterPro" id="IPR013099">
    <property type="entry name" value="K_chnl_dom"/>
</dbReference>
<evidence type="ECO:0000313" key="13">
    <source>
        <dbReference type="Proteomes" id="UP000594262"/>
    </source>
</evidence>
<evidence type="ECO:0000256" key="2">
    <source>
        <dbReference type="ARBA" id="ARBA00022448"/>
    </source>
</evidence>
<feature type="domain" description="Potassium channel" evidence="11">
    <location>
        <begin position="255"/>
        <end position="327"/>
    </location>
</feature>
<feature type="compositionally biased region" description="Polar residues" evidence="9">
    <location>
        <begin position="552"/>
        <end position="574"/>
    </location>
</feature>
<keyword evidence="13" id="KW-1185">Reference proteome</keyword>
<dbReference type="RefSeq" id="XP_066935432.1">
    <property type="nucleotide sequence ID" value="XM_067079331.1"/>
</dbReference>
<name>A0A7M5WXD7_9CNID</name>
<evidence type="ECO:0000256" key="8">
    <source>
        <dbReference type="RuleBase" id="RU003857"/>
    </source>
</evidence>
<keyword evidence="5 8" id="KW-0406">Ion transport</keyword>
<dbReference type="GeneID" id="136823035"/>
<dbReference type="PANTHER" id="PTHR11003:SF345">
    <property type="entry name" value="TWIK FAMILY OF POTASSIUM CHANNELS PROTEIN 18"/>
    <property type="match status" value="1"/>
</dbReference>
<feature type="region of interest" description="Disordered" evidence="9">
    <location>
        <begin position="469"/>
        <end position="491"/>
    </location>
</feature>
<feature type="region of interest" description="Disordered" evidence="9">
    <location>
        <begin position="402"/>
        <end position="436"/>
    </location>
</feature>
<feature type="transmembrane region" description="Helical" evidence="10">
    <location>
        <begin position="243"/>
        <end position="265"/>
    </location>
</feature>
<feature type="compositionally biased region" description="Polar residues" evidence="9">
    <location>
        <begin position="424"/>
        <end position="434"/>
    </location>
</feature>
<feature type="transmembrane region" description="Helical" evidence="10">
    <location>
        <begin position="210"/>
        <end position="231"/>
    </location>
</feature>
<dbReference type="GO" id="GO:0030322">
    <property type="term" value="P:stabilization of membrane potential"/>
    <property type="evidence" value="ECO:0007669"/>
    <property type="project" value="TreeGrafter"/>
</dbReference>
<dbReference type="PRINTS" id="PR01333">
    <property type="entry name" value="2POREKCHANEL"/>
</dbReference>
<keyword evidence="3 8" id="KW-0812">Transmembrane</keyword>
<reference evidence="12" key="1">
    <citation type="submission" date="2021-01" db="UniProtKB">
        <authorList>
            <consortium name="EnsemblMetazoa"/>
        </authorList>
    </citation>
    <scope>IDENTIFICATION</scope>
</reference>
<evidence type="ECO:0000256" key="4">
    <source>
        <dbReference type="ARBA" id="ARBA00022989"/>
    </source>
</evidence>
<dbReference type="GO" id="GO:0022841">
    <property type="term" value="F:potassium ion leak channel activity"/>
    <property type="evidence" value="ECO:0007669"/>
    <property type="project" value="TreeGrafter"/>
</dbReference>
<evidence type="ECO:0000256" key="3">
    <source>
        <dbReference type="ARBA" id="ARBA00022692"/>
    </source>
</evidence>
<evidence type="ECO:0000256" key="5">
    <source>
        <dbReference type="ARBA" id="ARBA00023065"/>
    </source>
</evidence>
<dbReference type="Pfam" id="PF07885">
    <property type="entry name" value="Ion_trans_2"/>
    <property type="match status" value="1"/>
</dbReference>
<keyword evidence="4 10" id="KW-1133">Transmembrane helix</keyword>
<keyword evidence="2 8" id="KW-0813">Transport</keyword>
<evidence type="ECO:0000259" key="11">
    <source>
        <dbReference type="Pfam" id="PF07885"/>
    </source>
</evidence>
<dbReference type="OrthoDB" id="297496at2759"/>
<feature type="transmembrane region" description="Helical" evidence="10">
    <location>
        <begin position="277"/>
        <end position="296"/>
    </location>
</feature>